<organism evidence="3 4">
    <name type="scientific">Streptantibioticus cattleyicolor (strain ATCC 35852 / DSM 46488 / JCM 4925 / NBRC 14057 / NRRL 8057)</name>
    <name type="common">Streptomyces cattleya</name>
    <dbReference type="NCBI Taxonomy" id="1003195"/>
    <lineage>
        <taxon>Bacteria</taxon>
        <taxon>Bacillati</taxon>
        <taxon>Actinomycetota</taxon>
        <taxon>Actinomycetes</taxon>
        <taxon>Kitasatosporales</taxon>
        <taxon>Streptomycetaceae</taxon>
        <taxon>Streptantibioticus</taxon>
    </lineage>
</organism>
<evidence type="ECO:0000313" key="4">
    <source>
        <dbReference type="Proteomes" id="UP000007842"/>
    </source>
</evidence>
<dbReference type="Proteomes" id="UP000007842">
    <property type="component" value="Chromosome"/>
</dbReference>
<dbReference type="Pfam" id="PF25906">
    <property type="entry name" value="PucR-like_N"/>
    <property type="match status" value="1"/>
</dbReference>
<feature type="domain" description="PucR-like N-terminal" evidence="2">
    <location>
        <begin position="12"/>
        <end position="177"/>
    </location>
</feature>
<dbReference type="AlphaFoldDB" id="F8K1W2"/>
<dbReference type="KEGG" id="sct:SCAT_0063"/>
<dbReference type="PANTHER" id="PTHR33744:SF1">
    <property type="entry name" value="DNA-BINDING TRANSCRIPTIONAL ACTIVATOR ADER"/>
    <property type="match status" value="1"/>
</dbReference>
<keyword evidence="4" id="KW-1185">Reference proteome</keyword>
<accession>F8K1W2</accession>
<gene>
    <name evidence="3" type="ordered locus">SCATT_00650</name>
</gene>
<dbReference type="InterPro" id="IPR051448">
    <property type="entry name" value="CdaR-like_regulators"/>
</dbReference>
<dbReference type="STRING" id="1003195.SCATT_00650"/>
<reference evidence="4" key="1">
    <citation type="submission" date="2011-12" db="EMBL/GenBank/DDBJ databases">
        <title>Complete genome sequence of Streptomyces cattleya strain DSM 46488.</title>
        <authorList>
            <person name="Ou H.-Y."/>
            <person name="Li P."/>
            <person name="Zhao C."/>
            <person name="O'Hagan D."/>
            <person name="Deng Z."/>
        </authorList>
    </citation>
    <scope>NUCLEOTIDE SEQUENCE [LARGE SCALE GENOMIC DNA]</scope>
    <source>
        <strain evidence="4">ATCC 35852 / DSM 46488 / JCM 4925 / NBRC 14057 / NRRL 8057</strain>
    </source>
</reference>
<name>F8K1W2_STREN</name>
<feature type="domain" description="PucR C-terminal helix-turn-helix" evidence="1">
    <location>
        <begin position="334"/>
        <end position="392"/>
    </location>
</feature>
<dbReference type="PANTHER" id="PTHR33744">
    <property type="entry name" value="CARBOHYDRATE DIACID REGULATOR"/>
    <property type="match status" value="1"/>
</dbReference>
<accession>G8WYP5</accession>
<dbReference type="OrthoDB" id="5243741at2"/>
<dbReference type="eggNOG" id="COG2508">
    <property type="taxonomic scope" value="Bacteria"/>
</dbReference>
<dbReference type="InterPro" id="IPR042070">
    <property type="entry name" value="PucR_C-HTH_sf"/>
</dbReference>
<sequence length="402" mass="44497">MSERKLSVHEPFSRLPPQLHDHFLPYLPQVSEDVVAAIQTQIPEYARPADPTYTRTVRTGVEQGLTLFMERLRQPVGASESVIDTYRSIGRGEANEGRSLDAFQVALRLAARVTWRRINELADPELVPREVLAALGEAILLHLDEIAEATSAGYTEARLRAAGELQRRRRRLLEMLISEPPAPAEVVSDLAHAAQWPVPRDIAVLVVDHAGEPEAAPPMVPPEFLARFDSRPGCVVVPDPDGPGRDRAVDLALRGHRAALGPTVPVPQGARSLRWATEALVLARRGILPGDQVVRCAEHLATMLLFRDEALTDALAARHLGPLQSVRPPHRDRLAETLLCWLQSGRNANEVAVRLGIHPQTVRYRLRQLDDLFGDLLQDPDARFELELVLRAARLREGRGAG</sequence>
<dbReference type="RefSeq" id="WP_014140840.1">
    <property type="nucleotide sequence ID" value="NC_016111.1"/>
</dbReference>
<dbReference type="InterPro" id="IPR025736">
    <property type="entry name" value="PucR_C-HTH_dom"/>
</dbReference>
<dbReference type="Pfam" id="PF13556">
    <property type="entry name" value="HTH_30"/>
    <property type="match status" value="1"/>
</dbReference>
<dbReference type="KEGG" id="scy:SCATT_00650"/>
<dbReference type="PATRIC" id="fig|1003195.11.peg.1719"/>
<evidence type="ECO:0000259" key="2">
    <source>
        <dbReference type="Pfam" id="PF25906"/>
    </source>
</evidence>
<protein>
    <submittedName>
        <fullName evidence="3">Putative transcriptional regulator, PucR family</fullName>
    </submittedName>
</protein>
<dbReference type="InterPro" id="IPR058663">
    <property type="entry name" value="PucR-like_N"/>
</dbReference>
<evidence type="ECO:0000313" key="3">
    <source>
        <dbReference type="EMBL" id="AEW92436.1"/>
    </source>
</evidence>
<dbReference type="HOGENOM" id="CLU_044949_0_0_11"/>
<proteinExistence type="predicted"/>
<dbReference type="Gene3D" id="1.10.10.2840">
    <property type="entry name" value="PucR C-terminal helix-turn-helix domain"/>
    <property type="match status" value="1"/>
</dbReference>
<evidence type="ECO:0000259" key="1">
    <source>
        <dbReference type="Pfam" id="PF13556"/>
    </source>
</evidence>
<dbReference type="EMBL" id="CP003219">
    <property type="protein sequence ID" value="AEW92436.1"/>
    <property type="molecule type" value="Genomic_DNA"/>
</dbReference>